<dbReference type="OrthoDB" id="9776634at2"/>
<organism evidence="4 5">
    <name type="scientific">Culicoidibacter larvae</name>
    <dbReference type="NCBI Taxonomy" id="2579976"/>
    <lineage>
        <taxon>Bacteria</taxon>
        <taxon>Bacillati</taxon>
        <taxon>Bacillota</taxon>
        <taxon>Culicoidibacteria</taxon>
        <taxon>Culicoidibacterales</taxon>
        <taxon>Culicoidibacteraceae</taxon>
        <taxon>Culicoidibacter</taxon>
    </lineage>
</organism>
<protein>
    <submittedName>
        <fullName evidence="4">Deoxynucleoside kinase</fullName>
    </submittedName>
</protein>
<evidence type="ECO:0000256" key="2">
    <source>
        <dbReference type="PIRSR" id="PIRSR000705-3"/>
    </source>
</evidence>
<keyword evidence="5" id="KW-1185">Reference proteome</keyword>
<dbReference type="RefSeq" id="WP_138189797.1">
    <property type="nucleotide sequence ID" value="NZ_VBWP01000001.1"/>
</dbReference>
<keyword evidence="4" id="KW-0808">Transferase</keyword>
<dbReference type="GO" id="GO:0019136">
    <property type="term" value="F:deoxynucleoside kinase activity"/>
    <property type="evidence" value="ECO:0007669"/>
    <property type="project" value="InterPro"/>
</dbReference>
<sequence>MNTHQTPFIAIEGPIGVGKTSLSLLVSEALGYSLLKEIVYENPFLESFYENIDTWGFQTEMFFLVNRYLQLEDIQKNYIEKAKPVVADYHIFKNLLFADMNLHPDKFSKFQKIYHTLIDGLLQPNLLIVINASLDTLKHRINIRSRDFEELIEDEYLEKLIIEYDAYATLFELEHPDIPVLRINGDHVDFVNSPDDLKKIIEQIKELL</sequence>
<dbReference type="PANTHER" id="PTHR10513:SF46">
    <property type="entry name" value="DEOXYGUANOSINE KINASE"/>
    <property type="match status" value="1"/>
</dbReference>
<evidence type="ECO:0000313" key="5">
    <source>
        <dbReference type="Proteomes" id="UP000306912"/>
    </source>
</evidence>
<evidence type="ECO:0000259" key="3">
    <source>
        <dbReference type="Pfam" id="PF01712"/>
    </source>
</evidence>
<dbReference type="SUPFAM" id="SSF52540">
    <property type="entry name" value="P-loop containing nucleoside triphosphate hydrolases"/>
    <property type="match status" value="1"/>
</dbReference>
<dbReference type="AlphaFoldDB" id="A0A5R8QGR9"/>
<feature type="binding site" evidence="2">
    <location>
        <begin position="13"/>
        <end position="21"/>
    </location>
    <ligand>
        <name>ATP</name>
        <dbReference type="ChEBI" id="CHEBI:30616"/>
    </ligand>
</feature>
<dbReference type="Pfam" id="PF01712">
    <property type="entry name" value="dNK"/>
    <property type="match status" value="1"/>
</dbReference>
<keyword evidence="2" id="KW-0547">Nucleotide-binding</keyword>
<dbReference type="InterPro" id="IPR027417">
    <property type="entry name" value="P-loop_NTPase"/>
</dbReference>
<dbReference type="InterPro" id="IPR031314">
    <property type="entry name" value="DNK_dom"/>
</dbReference>
<comment type="caution">
    <text evidence="4">The sequence shown here is derived from an EMBL/GenBank/DDBJ whole genome shotgun (WGS) entry which is preliminary data.</text>
</comment>
<dbReference type="InterPro" id="IPR002624">
    <property type="entry name" value="DCK/DGK"/>
</dbReference>
<proteinExistence type="predicted"/>
<dbReference type="InParanoid" id="A0A5R8QGR9"/>
<keyword evidence="4" id="KW-0418">Kinase</keyword>
<feature type="active site" description="Proton acceptor" evidence="1">
    <location>
        <position position="88"/>
    </location>
</feature>
<dbReference type="EMBL" id="VBWP01000001">
    <property type="protein sequence ID" value="TLG77188.1"/>
    <property type="molecule type" value="Genomic_DNA"/>
</dbReference>
<reference evidence="4 5" key="1">
    <citation type="submission" date="2019-05" db="EMBL/GenBank/DDBJ databases">
        <title>Culicoidintestinum kansasii gen. nov., sp. nov. from the gastrointestinal tract of the biting midge, Culicoides sonorensis.</title>
        <authorList>
            <person name="Neupane S."/>
            <person name="Ghosh A."/>
            <person name="Gunther S."/>
            <person name="Martin K."/>
            <person name="Zurek L."/>
        </authorList>
    </citation>
    <scope>NUCLEOTIDE SEQUENCE [LARGE SCALE GENOMIC DNA]</scope>
    <source>
        <strain evidence="4 5">CS-1</strain>
    </source>
</reference>
<name>A0A5R8QGR9_9FIRM</name>
<dbReference type="Gene3D" id="3.40.50.300">
    <property type="entry name" value="P-loop containing nucleotide triphosphate hydrolases"/>
    <property type="match status" value="1"/>
</dbReference>
<accession>A0A5R8QGR9</accession>
<feature type="binding site" evidence="2">
    <location>
        <begin position="140"/>
        <end position="144"/>
    </location>
    <ligand>
        <name>ATP</name>
        <dbReference type="ChEBI" id="CHEBI:30616"/>
    </ligand>
</feature>
<gene>
    <name evidence="4" type="ORF">FEZ08_00795</name>
</gene>
<dbReference type="PIRSF" id="PIRSF000705">
    <property type="entry name" value="DNK"/>
    <property type="match status" value="1"/>
</dbReference>
<dbReference type="Proteomes" id="UP000306912">
    <property type="component" value="Unassembled WGS sequence"/>
</dbReference>
<dbReference type="PANTHER" id="PTHR10513">
    <property type="entry name" value="DEOXYNUCLEOSIDE KINASE"/>
    <property type="match status" value="1"/>
</dbReference>
<feature type="domain" description="Deoxynucleoside kinase" evidence="3">
    <location>
        <begin position="9"/>
        <end position="207"/>
    </location>
</feature>
<dbReference type="InterPro" id="IPR050566">
    <property type="entry name" value="Deoxyribonucleoside_kinase"/>
</dbReference>
<evidence type="ECO:0000313" key="4">
    <source>
        <dbReference type="EMBL" id="TLG77188.1"/>
    </source>
</evidence>
<keyword evidence="2" id="KW-0067">ATP-binding</keyword>
<dbReference type="GO" id="GO:0005524">
    <property type="term" value="F:ATP binding"/>
    <property type="evidence" value="ECO:0007669"/>
    <property type="project" value="UniProtKB-KW"/>
</dbReference>
<dbReference type="FunCoup" id="A0A5R8QGR9">
    <property type="interactions" value="233"/>
</dbReference>
<evidence type="ECO:0000256" key="1">
    <source>
        <dbReference type="PIRSR" id="PIRSR000705-1"/>
    </source>
</evidence>
<dbReference type="CDD" id="cd01673">
    <property type="entry name" value="dNK"/>
    <property type="match status" value="1"/>
</dbReference>
<dbReference type="GO" id="GO:0005737">
    <property type="term" value="C:cytoplasm"/>
    <property type="evidence" value="ECO:0007669"/>
    <property type="project" value="TreeGrafter"/>
</dbReference>